<dbReference type="Proteomes" id="UP000095286">
    <property type="component" value="Unplaced"/>
</dbReference>
<reference evidence="2" key="1">
    <citation type="submission" date="2016-11" db="UniProtKB">
        <authorList>
            <consortium name="WormBaseParasite"/>
        </authorList>
    </citation>
    <scope>IDENTIFICATION</scope>
    <source>
        <strain evidence="2">KR3021</strain>
    </source>
</reference>
<protein>
    <submittedName>
        <fullName evidence="2">Amiloride-sensitive sodium channel</fullName>
    </submittedName>
</protein>
<name>A0AC35UIK0_9BILA</name>
<organism evidence="1 2">
    <name type="scientific">Rhabditophanes sp. KR3021</name>
    <dbReference type="NCBI Taxonomy" id="114890"/>
    <lineage>
        <taxon>Eukaryota</taxon>
        <taxon>Metazoa</taxon>
        <taxon>Ecdysozoa</taxon>
        <taxon>Nematoda</taxon>
        <taxon>Chromadorea</taxon>
        <taxon>Rhabditida</taxon>
        <taxon>Tylenchina</taxon>
        <taxon>Panagrolaimomorpha</taxon>
        <taxon>Strongyloidoidea</taxon>
        <taxon>Alloionematidae</taxon>
        <taxon>Rhabditophanes</taxon>
    </lineage>
</organism>
<proteinExistence type="predicted"/>
<dbReference type="WBParaSite" id="RSKR_0001183500.1">
    <property type="protein sequence ID" value="RSKR_0001183500.1"/>
    <property type="gene ID" value="RSKR_0001183500"/>
</dbReference>
<evidence type="ECO:0000313" key="1">
    <source>
        <dbReference type="Proteomes" id="UP000095286"/>
    </source>
</evidence>
<sequence length="202" mass="22851">MCSWNGNQCNINEDFRLHTDPQYGNCYTFNSDSAKRLISSRAGSSYGLRLMLYVNSSDYLPTTEMAGVKISIHEIGKNPYPEIFGYSGPTGAISSYGISLRKVKRLGKHGECVMQDEPLPENYIYKHYDTEGCVRSYYQASIIQTCKCADPRYPTSNNSIKICDIFNKAQKNCLLLQSLKFEKNNITSTCKPVCGQNLWTTR</sequence>
<accession>A0AC35UIK0</accession>
<evidence type="ECO:0000313" key="2">
    <source>
        <dbReference type="WBParaSite" id="RSKR_0001183500.1"/>
    </source>
</evidence>